<feature type="transmembrane region" description="Helical" evidence="9">
    <location>
        <begin position="1713"/>
        <end position="1735"/>
    </location>
</feature>
<protein>
    <submittedName>
        <fullName evidence="11">Ion transport protein</fullName>
    </submittedName>
</protein>
<dbReference type="EMBL" id="JATAAI010000028">
    <property type="protein sequence ID" value="KAK1736744.1"/>
    <property type="molecule type" value="Genomic_DNA"/>
</dbReference>
<keyword evidence="7" id="KW-1071">Ligand-gated ion channel</keyword>
<dbReference type="SMART" id="SM00100">
    <property type="entry name" value="cNMP"/>
    <property type="match status" value="2"/>
</dbReference>
<feature type="transmembrane region" description="Helical" evidence="9">
    <location>
        <begin position="272"/>
        <end position="298"/>
    </location>
</feature>
<evidence type="ECO:0000256" key="3">
    <source>
        <dbReference type="ARBA" id="ARBA00022692"/>
    </source>
</evidence>
<feature type="transmembrane region" description="Helical" evidence="9">
    <location>
        <begin position="78"/>
        <end position="98"/>
    </location>
</feature>
<feature type="transmembrane region" description="Helical" evidence="9">
    <location>
        <begin position="1038"/>
        <end position="1057"/>
    </location>
</feature>
<dbReference type="Gene3D" id="1.10.287.630">
    <property type="entry name" value="Helix hairpin bin"/>
    <property type="match status" value="4"/>
</dbReference>
<comment type="subcellular location">
    <subcellularLocation>
        <location evidence="1">Membrane</location>
        <topology evidence="1">Multi-pass membrane protein</topology>
    </subcellularLocation>
</comment>
<dbReference type="FunFam" id="1.10.287.70:FF:000318">
    <property type="entry name" value="Cyclic nucleotide-gated potassium channel"/>
    <property type="match status" value="1"/>
</dbReference>
<evidence type="ECO:0000256" key="8">
    <source>
        <dbReference type="ARBA" id="ARBA00023303"/>
    </source>
</evidence>
<dbReference type="GO" id="GO:0044877">
    <property type="term" value="F:protein-containing complex binding"/>
    <property type="evidence" value="ECO:0007669"/>
    <property type="project" value="TreeGrafter"/>
</dbReference>
<evidence type="ECO:0000256" key="6">
    <source>
        <dbReference type="ARBA" id="ARBA00023136"/>
    </source>
</evidence>
<dbReference type="InterPro" id="IPR000595">
    <property type="entry name" value="cNMP-bd_dom"/>
</dbReference>
<dbReference type="CDD" id="cd00038">
    <property type="entry name" value="CAP_ED"/>
    <property type="match status" value="2"/>
</dbReference>
<dbReference type="PRINTS" id="PR01463">
    <property type="entry name" value="EAGCHANLFMLY"/>
</dbReference>
<organism evidence="11 12">
    <name type="scientific">Skeletonema marinoi</name>
    <dbReference type="NCBI Taxonomy" id="267567"/>
    <lineage>
        <taxon>Eukaryota</taxon>
        <taxon>Sar</taxon>
        <taxon>Stramenopiles</taxon>
        <taxon>Ochrophyta</taxon>
        <taxon>Bacillariophyta</taxon>
        <taxon>Coscinodiscophyceae</taxon>
        <taxon>Thalassiosirophycidae</taxon>
        <taxon>Thalassiosirales</taxon>
        <taxon>Skeletonemataceae</taxon>
        <taxon>Skeletonema</taxon>
        <taxon>Skeletonema marinoi-dohrnii complex</taxon>
    </lineage>
</organism>
<keyword evidence="6 9" id="KW-0472">Membrane</keyword>
<evidence type="ECO:0000256" key="4">
    <source>
        <dbReference type="ARBA" id="ARBA00022989"/>
    </source>
</evidence>
<feature type="transmembrane region" description="Helical" evidence="9">
    <location>
        <begin position="1251"/>
        <end position="1272"/>
    </location>
</feature>
<dbReference type="PANTHER" id="PTHR45638:SF11">
    <property type="entry name" value="CYCLIC NUCLEOTIDE-GATED CATION CHANNEL SUBUNIT A"/>
    <property type="match status" value="1"/>
</dbReference>
<feature type="transmembrane region" description="Helical" evidence="9">
    <location>
        <begin position="1686"/>
        <end position="1706"/>
    </location>
</feature>
<dbReference type="SUPFAM" id="SSF51206">
    <property type="entry name" value="cAMP-binding domain-like"/>
    <property type="match status" value="4"/>
</dbReference>
<keyword evidence="8" id="KW-0407">Ion channel</keyword>
<feature type="transmembrane region" description="Helical" evidence="9">
    <location>
        <begin position="759"/>
        <end position="783"/>
    </location>
</feature>
<evidence type="ECO:0000256" key="5">
    <source>
        <dbReference type="ARBA" id="ARBA00023065"/>
    </source>
</evidence>
<keyword evidence="12" id="KW-1185">Reference proteome</keyword>
<dbReference type="Proteomes" id="UP001224775">
    <property type="component" value="Unassembled WGS sequence"/>
</dbReference>
<sequence>MRKLTLISRGNNDDAKPEALVVNRNRFSYKIAQLFLPDSNVRIIWDVFIFLVIWYNSVITPIRIFIMSGHDSTPQALISLDVVFDFVFVADTILRFYRPYVDGNTGQIVMDQQLIRSKYMGSFTLYINAIACVPIIKLPISLLLSANQQTSLLTYFNVFRMIRVLHLPEQFQELKRFKERKGPVNEPVFRMYIILFFMILFMCQCGCLYFGLSTLLTVDDICPAPDNFVDDVLGEELWVALDTVTTNVMDTRTIFTIGYGDSVVPSKSSVEMALGCVFMVFGVVAYAMTIANMTSVLANLDVVNMQFRHEMDTVSHWMAFRSLPIQLKQQISTFFSYLSRSQHGVLDEKLLGELPPRLRTELAESNIQLLTKVPFFNENRSDTFLSLAASALKRRVYTPGSFIIHQAEMQRELIIIKTGKADILLEGVPDAVGSLLPGDFIGDYQLLFGTVNQVSVRTVDYTEALVLTFAEFKQVMSHPHNDEFAFAKLGGTFRQSHDDGCIETIYETKESLKKIMSTANTILGGKSRSKLIDMMAEHEIVTKEFRILPNSKVHVYWDVFSIASILYYSIDAPIRIASNYRASALASSYDYGFIVGYCIDAMFIVDMILRASVYAYSSYEHGRTIIVTNKSQIRQKYLSSGKFKIDLLAVVPFDLIAAGTSSYHSLFRLSKLIRVSQIPQAASNLQNHLDACLHIKTTETQRSVLLMLMYSLLLVVWSSAGWNALRQGESGVISVYWALTTLSTVGYGDVTPEDFVETVYALIVGAVGAVFTAAVVANVTSFFHDAELSEHNYEHQMNCIKRYVERHKISHDSSQRVLEYFDYVEQEQDGLSESVILREAIPDHLASNVLIHITQPMVEACDFFADCILRAQCMVMNKHVPSNSMYFIKKGLVHLMKADEEDESLKVIRKLDANDCFAEGCLVEYWEKNPFLAQTASECELWTLKRSVFQQILVEFPRSRTLLKQVNTKQNDEQYRRRASVHDALKAAERAKRNATRYIHPHSLFIQGWFGVILGVTLYSMIVLPFRVAFLENYEISPAWVFFDYFGDCIFLVDFLFRASFEAFFDENNNLVVDHKAIWQHFVKSGKVKWHILSIMPLEVLTLAFPTLCPLWRLQTWSLFRLNKLLRVIEMPSLIRSVESSLAKVGVKVPKNPLKVVKLLLVILLLAHINACVFFAIANFNQHANSGDLNAQHNWANAEGLVGSSPTCPGEAVPLEMVGQQYTAGLYWAMATISTAGYGDITADLNSLQEILYSTLILIVGMLVYTLVIASLEDIVAQLDVTSSLYKIKTDRANTYAQIQCLPESLKGKIGAYNDQLWRSHLGVKGDKLLKYVSPALKSELIVDATMPYLEKVFFLKDCNADFVHCIMQCLELEIYLSDDYLFRVKFKTVSYCTLGETSFFLFEPQICSAKAADSCEVFQLRMATFLNGLDDYQLSSQFREYLAAHHSSLQEAKASIENTITNLSSSKMVKFFDANDDIVKVPKGVILPDSNFRVVWDITLFWGLLYLITSIPLQISFAGIGMVNLIIDLFVDAFFLLDVYCRLRKFAVVKNGYLVSRPNDFGKLYRETDFHLDLVCVFPASILAFAFGVRNQYYGICRLFQFLRVLSFVKYLEGVTEILSTKTRFTVTTATLRLTQIFMIILILTHWFSCAFHFIGDQGAEFDDTWIIVDEMQHESRGRRYLRSFYWSLYTITTIGYGSVPVISIHERLFSMLAMAVGAVICDAGLTAVLASILQNKDKQAGTNNRRIQCTKLFMATNDVDERLQSKILEYFAYADDEMRNIDETDILNDFSSSLRSEVLSHFSFDSLRDCTHFDDISDGAIFSLIKNLEPYLAVTGEKLSVIGEPCYDLYVFQKGSVRTKDATGAIANVAEGDIIGHLATQAKSHREGLPTHSLEINLISANFSKSKNGNPYVIVKNGRYRCRSLIKSTRNWMETIDMKVKVENADNSHKTELIVKEWRKRQNHVVVGYGEIIVTESSLGDVMVCPIHDDRGRNVGTIELRAKLCRLSASDALTSHEMTSTALSFSHLYRLPISADKELRKYLDLSKRSNFVERMPQVGEGIEVEKDSTDAAVDWDLSIEREGLGLSNNV</sequence>
<comment type="caution">
    <text evidence="11">The sequence shown here is derived from an EMBL/GenBank/DDBJ whole genome shotgun (WGS) entry which is preliminary data.</text>
</comment>
<dbReference type="GO" id="GO:0005221">
    <property type="term" value="F:intracellularly cyclic nucleotide-activated monoatomic cation channel activity"/>
    <property type="evidence" value="ECO:0007669"/>
    <property type="project" value="InterPro"/>
</dbReference>
<feature type="transmembrane region" description="Helical" evidence="9">
    <location>
        <begin position="1159"/>
        <end position="1180"/>
    </location>
</feature>
<dbReference type="GO" id="GO:0016020">
    <property type="term" value="C:membrane"/>
    <property type="evidence" value="ECO:0007669"/>
    <property type="project" value="UniProtKB-SubCell"/>
</dbReference>
<dbReference type="InterPro" id="IPR050866">
    <property type="entry name" value="CNG_cation_channel"/>
</dbReference>
<feature type="domain" description="Cyclic nucleotide-binding" evidence="10">
    <location>
        <begin position="1814"/>
        <end position="1881"/>
    </location>
</feature>
<keyword evidence="5" id="KW-0406">Ion transport</keyword>
<dbReference type="SUPFAM" id="SSF81324">
    <property type="entry name" value="Voltage-gated potassium channels"/>
    <property type="match status" value="4"/>
</dbReference>
<feature type="transmembrane region" description="Helical" evidence="9">
    <location>
        <begin position="1635"/>
        <end position="1656"/>
    </location>
</feature>
<dbReference type="InterPro" id="IPR003938">
    <property type="entry name" value="K_chnl_volt-dep_EAG/ELK/ERG"/>
</dbReference>
<evidence type="ECO:0000313" key="12">
    <source>
        <dbReference type="Proteomes" id="UP001224775"/>
    </source>
</evidence>
<feature type="transmembrane region" description="Helical" evidence="9">
    <location>
        <begin position="704"/>
        <end position="725"/>
    </location>
</feature>
<feature type="transmembrane region" description="Helical" evidence="9">
    <location>
        <begin position="43"/>
        <end position="66"/>
    </location>
</feature>
<dbReference type="PANTHER" id="PTHR45638">
    <property type="entry name" value="CYCLIC NUCLEOTIDE-GATED CATION CHANNEL SUBUNIT A"/>
    <property type="match status" value="1"/>
</dbReference>
<feature type="transmembrane region" description="Helical" evidence="9">
    <location>
        <begin position="1004"/>
        <end position="1026"/>
    </location>
</feature>
<keyword evidence="3 9" id="KW-0812">Transmembrane</keyword>
<evidence type="ECO:0000313" key="11">
    <source>
        <dbReference type="EMBL" id="KAK1736744.1"/>
    </source>
</evidence>
<evidence type="ECO:0000256" key="7">
    <source>
        <dbReference type="ARBA" id="ARBA00023286"/>
    </source>
</evidence>
<feature type="transmembrane region" description="Helical" evidence="9">
    <location>
        <begin position="119"/>
        <end position="140"/>
    </location>
</feature>
<dbReference type="GO" id="GO:0005249">
    <property type="term" value="F:voltage-gated potassium channel activity"/>
    <property type="evidence" value="ECO:0007669"/>
    <property type="project" value="InterPro"/>
</dbReference>
<dbReference type="InterPro" id="IPR018490">
    <property type="entry name" value="cNMP-bd_dom_sf"/>
</dbReference>
<keyword evidence="4 9" id="KW-1133">Transmembrane helix</keyword>
<evidence type="ECO:0000259" key="10">
    <source>
        <dbReference type="PROSITE" id="PS50042"/>
    </source>
</evidence>
<dbReference type="Gene3D" id="2.60.120.10">
    <property type="entry name" value="Jelly Rolls"/>
    <property type="match status" value="3"/>
</dbReference>
<gene>
    <name evidence="11" type="ORF">QTG54_012766</name>
</gene>
<dbReference type="InterPro" id="IPR005821">
    <property type="entry name" value="Ion_trans_dom"/>
</dbReference>
<dbReference type="PROSITE" id="PS50042">
    <property type="entry name" value="CNMP_BINDING_3"/>
    <property type="match status" value="3"/>
</dbReference>
<reference evidence="11" key="1">
    <citation type="submission" date="2023-06" db="EMBL/GenBank/DDBJ databases">
        <title>Survivors Of The Sea: Transcriptome response of Skeletonema marinoi to long-term dormancy.</title>
        <authorList>
            <person name="Pinder M.I.M."/>
            <person name="Kourtchenko O."/>
            <person name="Robertson E.K."/>
            <person name="Larsson T."/>
            <person name="Maumus F."/>
            <person name="Osuna-Cruz C.M."/>
            <person name="Vancaester E."/>
            <person name="Stenow R."/>
            <person name="Vandepoele K."/>
            <person name="Ploug H."/>
            <person name="Bruchert V."/>
            <person name="Godhe A."/>
            <person name="Topel M."/>
        </authorList>
    </citation>
    <scope>NUCLEOTIDE SEQUENCE</scope>
    <source>
        <strain evidence="11">R05AC</strain>
    </source>
</reference>
<feature type="domain" description="Cyclic nucleotide-binding" evidence="10">
    <location>
        <begin position="875"/>
        <end position="953"/>
    </location>
</feature>
<feature type="transmembrane region" description="Helical" evidence="9">
    <location>
        <begin position="1571"/>
        <end position="1588"/>
    </location>
</feature>
<evidence type="ECO:0000256" key="9">
    <source>
        <dbReference type="SAM" id="Phobius"/>
    </source>
</evidence>
<proteinExistence type="predicted"/>
<evidence type="ECO:0000256" key="1">
    <source>
        <dbReference type="ARBA" id="ARBA00004141"/>
    </source>
</evidence>
<keyword evidence="2" id="KW-0813">Transport</keyword>
<dbReference type="InterPro" id="IPR014710">
    <property type="entry name" value="RmlC-like_jellyroll"/>
</dbReference>
<evidence type="ECO:0000256" key="2">
    <source>
        <dbReference type="ARBA" id="ARBA00022448"/>
    </source>
</evidence>
<name>A0AAD8XZY0_9STRA</name>
<accession>A0AAD8XZY0</accession>
<dbReference type="Gene3D" id="1.10.287.70">
    <property type="match status" value="4"/>
</dbReference>
<dbReference type="Pfam" id="PF00520">
    <property type="entry name" value="Ion_trans"/>
    <property type="match status" value="4"/>
</dbReference>
<dbReference type="Pfam" id="PF00027">
    <property type="entry name" value="cNMP_binding"/>
    <property type="match status" value="2"/>
</dbReference>
<feature type="domain" description="Cyclic nucleotide-binding" evidence="10">
    <location>
        <begin position="376"/>
        <end position="476"/>
    </location>
</feature>
<feature type="transmembrane region" description="Helical" evidence="9">
    <location>
        <begin position="189"/>
        <end position="211"/>
    </location>
</feature>